<dbReference type="PROSITE" id="PS51257">
    <property type="entry name" value="PROKAR_LIPOPROTEIN"/>
    <property type="match status" value="1"/>
</dbReference>
<sequence length="461" mass="52882">MKKIFYTALFALTLVATGCGNRAKKEFDKTLIELAGTDQTIDSRDWKQIVEYLDRNKANFKSFVKSGEVDVPAVKEYITEFFENRRPPKKVKFVGIGDEELVFHIYMERSESMLPYDSPDGDGSFRSAIMALQNNLPGDTQIDRIGEKGYTDFRQIFDNILNKTDDSQVSILVTDMIYSVKDMRGVNPQKVFNEVREMIGSVFKDEVKKKAMLVVRMNGSYNGAYYAYDNSAHQFSGHRPYYIIIVGSNDNMVRLTNDDSFRTFAKMQGLDGYDNMCLFATNNIYEPYYSFMTNNKDIRGRFRPEPNQGYEIRSLEKIEPDKNSGDIQLVLAVDLGHTFIDDRYLADKANYVVEADDDIQIKKIRKIEKADMTPAQKKYLGTATHLFVLSTTNITHSQDVKLKLLNRMPSWVEACSTDNDLTPDSHSTFALRYLLGGIYDSYKRNTEGTPSYFELDLKLDK</sequence>
<protein>
    <recommendedName>
        <fullName evidence="3">Lipoprotein</fullName>
    </recommendedName>
</protein>
<dbReference type="eggNOG" id="ENOG5031DBH">
    <property type="taxonomic scope" value="Bacteria"/>
</dbReference>
<keyword evidence="2" id="KW-1185">Reference proteome</keyword>
<proteinExistence type="predicted"/>
<gene>
    <name evidence="1" type="ORF">HMPREF0645_1926</name>
</gene>
<evidence type="ECO:0000313" key="1">
    <source>
        <dbReference type="EMBL" id="EFA43642.1"/>
    </source>
</evidence>
<name>D1PY91_9BACT</name>
<accession>D1PY91</accession>
<organism evidence="1 2">
    <name type="scientific">Hallella bergensis DSM 17361</name>
    <dbReference type="NCBI Taxonomy" id="585502"/>
    <lineage>
        <taxon>Bacteria</taxon>
        <taxon>Pseudomonadati</taxon>
        <taxon>Bacteroidota</taxon>
        <taxon>Bacteroidia</taxon>
        <taxon>Bacteroidales</taxon>
        <taxon>Prevotellaceae</taxon>
        <taxon>Hallella</taxon>
    </lineage>
</organism>
<evidence type="ECO:0008006" key="3">
    <source>
        <dbReference type="Google" id="ProtNLM"/>
    </source>
</evidence>
<dbReference type="AlphaFoldDB" id="D1PY91"/>
<dbReference type="RefSeq" id="WP_007174029.1">
    <property type="nucleotide sequence ID" value="NZ_GG704781.1"/>
</dbReference>
<comment type="caution">
    <text evidence="1">The sequence shown here is derived from an EMBL/GenBank/DDBJ whole genome shotgun (WGS) entry which is preliminary data.</text>
</comment>
<reference evidence="1 2" key="1">
    <citation type="submission" date="2009-10" db="EMBL/GenBank/DDBJ databases">
        <authorList>
            <person name="Qin X."/>
            <person name="Bachman B."/>
            <person name="Battles P."/>
            <person name="Bell A."/>
            <person name="Bess C."/>
            <person name="Bickham C."/>
            <person name="Chaboub L."/>
            <person name="Chen D."/>
            <person name="Coyle M."/>
            <person name="Deiros D.R."/>
            <person name="Dinh H."/>
            <person name="Forbes L."/>
            <person name="Fowler G."/>
            <person name="Francisco L."/>
            <person name="Fu Q."/>
            <person name="Gubbala S."/>
            <person name="Hale W."/>
            <person name="Han Y."/>
            <person name="Hemphill L."/>
            <person name="Highlander S.K."/>
            <person name="Hirani K."/>
            <person name="Hogues M."/>
            <person name="Jackson L."/>
            <person name="Jakkamsetti A."/>
            <person name="Javaid M."/>
            <person name="Jiang H."/>
            <person name="Korchina V."/>
            <person name="Kovar C."/>
            <person name="Lara F."/>
            <person name="Lee S."/>
            <person name="Mata R."/>
            <person name="Mathew T."/>
            <person name="Moen C."/>
            <person name="Morales K."/>
            <person name="Munidasa M."/>
            <person name="Nazareth L."/>
            <person name="Ngo R."/>
            <person name="Nguyen L."/>
            <person name="Okwuonu G."/>
            <person name="Ongeri F."/>
            <person name="Patil S."/>
            <person name="Petrosino J."/>
            <person name="Pham C."/>
            <person name="Pham P."/>
            <person name="Pu L.-L."/>
            <person name="Puazo M."/>
            <person name="Raj R."/>
            <person name="Reid J."/>
            <person name="Rouhana J."/>
            <person name="Saada N."/>
            <person name="Shang Y."/>
            <person name="Simmons D."/>
            <person name="Thornton R."/>
            <person name="Warren J."/>
            <person name="Weissenberger G."/>
            <person name="Zhang J."/>
            <person name="Zhang L."/>
            <person name="Zhou C."/>
            <person name="Zhu D."/>
            <person name="Muzny D."/>
            <person name="Worley K."/>
            <person name="Gibbs R."/>
        </authorList>
    </citation>
    <scope>NUCLEOTIDE SEQUENCE [LARGE SCALE GENOMIC DNA]</scope>
    <source>
        <strain evidence="1 2">DSM 17361</strain>
    </source>
</reference>
<evidence type="ECO:0000313" key="2">
    <source>
        <dbReference type="Proteomes" id="UP000003160"/>
    </source>
</evidence>
<dbReference type="HOGENOM" id="CLU_042036_0_0_10"/>
<dbReference type="EMBL" id="ACKS01000076">
    <property type="protein sequence ID" value="EFA43642.1"/>
    <property type="molecule type" value="Genomic_DNA"/>
</dbReference>
<dbReference type="OrthoDB" id="1067458at2"/>
<dbReference type="Proteomes" id="UP000003160">
    <property type="component" value="Unassembled WGS sequence"/>
</dbReference>